<sequence length="521" mass="56024">MRKCHKPVAAGGRNPFVRRDRATALSRLGEAFRQVGDGDRALVRRSAALPRTRADDVLSLVSRSADKSRLWWGVAAVLAVRKGPTRRAALRGAAAIAGASAAANLVGKPLLPRRRPAEDEVPEHRRLRRRPSSSSFPSGHAASAAAFATAVAMESPRAGLALAPLAGLVAYSRVHTGVHWPSDVGAGLAIGAGAAALTRHWWPLHPDLRARTAHQAQAPLMVDGEDMLALVNPHSGVNGQDPTEDVRYAWPKATLQYPDSDRDLREQLADEIDARGTVRALGVAGGDGTVASVASVAAERGLPLALIPTGTLNHFARDVGVRSMPDADAATEGGHAVGIDLGEVEISGADGPAHRWFVNTASLGGYPEMVRLREKLQEKHPKWPAAALALARVLRRAKPLRVELDGAEAQIWLLFVGNGTYSPKGFAPSRRPALDTGLLDVRYLRADLPYSRARFLLAMITNSLHASHVYQQHDLPELHIRLRDGHRRVATDGEVGPLGREFHFRSRPSALTIYRNPDPSG</sequence>
<dbReference type="Gene3D" id="3.40.50.10330">
    <property type="entry name" value="Probable inorganic polyphosphate/atp-NAD kinase, domain 1"/>
    <property type="match status" value="1"/>
</dbReference>
<dbReference type="CDD" id="cd01610">
    <property type="entry name" value="PAP2_like"/>
    <property type="match status" value="1"/>
</dbReference>
<dbReference type="AlphaFoldDB" id="A0A840IQ77"/>
<dbReference type="InterPro" id="IPR000326">
    <property type="entry name" value="PAP2/HPO"/>
</dbReference>
<evidence type="ECO:0000256" key="7">
    <source>
        <dbReference type="SAM" id="MobiDB-lite"/>
    </source>
</evidence>
<dbReference type="PANTHER" id="PTHR14969">
    <property type="entry name" value="SPHINGOSINE-1-PHOSPHATE PHOSPHOHYDROLASE"/>
    <property type="match status" value="1"/>
</dbReference>
<evidence type="ECO:0000259" key="8">
    <source>
        <dbReference type="PROSITE" id="PS50146"/>
    </source>
</evidence>
<evidence type="ECO:0000313" key="9">
    <source>
        <dbReference type="EMBL" id="MBB4683605.1"/>
    </source>
</evidence>
<proteinExistence type="predicted"/>
<dbReference type="SUPFAM" id="SSF111331">
    <property type="entry name" value="NAD kinase/diacylglycerol kinase-like"/>
    <property type="match status" value="1"/>
</dbReference>
<dbReference type="SMART" id="SM00046">
    <property type="entry name" value="DAGKc"/>
    <property type="match status" value="1"/>
</dbReference>
<keyword evidence="5" id="KW-1133">Transmembrane helix</keyword>
<dbReference type="PROSITE" id="PS50146">
    <property type="entry name" value="DAGK"/>
    <property type="match status" value="1"/>
</dbReference>
<protein>
    <submittedName>
        <fullName evidence="9">Undecaprenyl-diphosphatase</fullName>
        <ecNumber evidence="9">3.6.1.27</ecNumber>
    </submittedName>
</protein>
<dbReference type="GO" id="GO:0005886">
    <property type="term" value="C:plasma membrane"/>
    <property type="evidence" value="ECO:0007669"/>
    <property type="project" value="UniProtKB-SubCell"/>
</dbReference>
<comment type="subcellular location">
    <subcellularLocation>
        <location evidence="1">Cell membrane</location>
        <topology evidence="1">Multi-pass membrane protein</topology>
    </subcellularLocation>
</comment>
<evidence type="ECO:0000313" key="10">
    <source>
        <dbReference type="Proteomes" id="UP000581769"/>
    </source>
</evidence>
<dbReference type="SUPFAM" id="SSF48317">
    <property type="entry name" value="Acid phosphatase/Vanadium-dependent haloperoxidase"/>
    <property type="match status" value="1"/>
</dbReference>
<keyword evidence="4 9" id="KW-0378">Hydrolase</keyword>
<evidence type="ECO:0000256" key="1">
    <source>
        <dbReference type="ARBA" id="ARBA00004651"/>
    </source>
</evidence>
<reference evidence="9 10" key="1">
    <citation type="submission" date="2020-08" db="EMBL/GenBank/DDBJ databases">
        <title>Sequencing the genomes of 1000 actinobacteria strains.</title>
        <authorList>
            <person name="Klenk H.-P."/>
        </authorList>
    </citation>
    <scope>NUCLEOTIDE SEQUENCE [LARGE SCALE GENOMIC DNA]</scope>
    <source>
        <strain evidence="9 10">DSM 45859</strain>
    </source>
</reference>
<dbReference type="EC" id="3.6.1.27" evidence="9"/>
<feature type="domain" description="DAGKc" evidence="8">
    <location>
        <begin position="266"/>
        <end position="348"/>
    </location>
</feature>
<dbReference type="Pfam" id="PF00781">
    <property type="entry name" value="DAGK_cat"/>
    <property type="match status" value="1"/>
</dbReference>
<evidence type="ECO:0000256" key="2">
    <source>
        <dbReference type="ARBA" id="ARBA00022475"/>
    </source>
</evidence>
<accession>A0A840IQ77</accession>
<keyword evidence="3" id="KW-0812">Transmembrane</keyword>
<dbReference type="GO" id="GO:0016301">
    <property type="term" value="F:kinase activity"/>
    <property type="evidence" value="ECO:0007669"/>
    <property type="project" value="InterPro"/>
</dbReference>
<keyword evidence="10" id="KW-1185">Reference proteome</keyword>
<dbReference type="InterPro" id="IPR001206">
    <property type="entry name" value="Diacylglycerol_kinase_cat_dom"/>
</dbReference>
<feature type="region of interest" description="Disordered" evidence="7">
    <location>
        <begin position="112"/>
        <end position="139"/>
    </location>
</feature>
<dbReference type="Gene3D" id="1.20.144.10">
    <property type="entry name" value="Phosphatidic acid phosphatase type 2/haloperoxidase"/>
    <property type="match status" value="1"/>
</dbReference>
<dbReference type="EMBL" id="JACHMG010000001">
    <property type="protein sequence ID" value="MBB4683605.1"/>
    <property type="molecule type" value="Genomic_DNA"/>
</dbReference>
<comment type="caution">
    <text evidence="9">The sequence shown here is derived from an EMBL/GenBank/DDBJ whole genome shotgun (WGS) entry which is preliminary data.</text>
</comment>
<dbReference type="Pfam" id="PF01569">
    <property type="entry name" value="PAP2"/>
    <property type="match status" value="1"/>
</dbReference>
<dbReference type="Proteomes" id="UP000581769">
    <property type="component" value="Unassembled WGS sequence"/>
</dbReference>
<keyword evidence="6" id="KW-0472">Membrane</keyword>
<evidence type="ECO:0000256" key="3">
    <source>
        <dbReference type="ARBA" id="ARBA00022692"/>
    </source>
</evidence>
<evidence type="ECO:0000256" key="5">
    <source>
        <dbReference type="ARBA" id="ARBA00022989"/>
    </source>
</evidence>
<evidence type="ECO:0000256" key="6">
    <source>
        <dbReference type="ARBA" id="ARBA00023136"/>
    </source>
</evidence>
<evidence type="ECO:0000256" key="4">
    <source>
        <dbReference type="ARBA" id="ARBA00022801"/>
    </source>
</evidence>
<dbReference type="Gene3D" id="2.60.200.40">
    <property type="match status" value="1"/>
</dbReference>
<keyword evidence="2" id="KW-1003">Cell membrane</keyword>
<organism evidence="9 10">
    <name type="scientific">Amycolatopsis jiangsuensis</name>
    <dbReference type="NCBI Taxonomy" id="1181879"/>
    <lineage>
        <taxon>Bacteria</taxon>
        <taxon>Bacillati</taxon>
        <taxon>Actinomycetota</taxon>
        <taxon>Actinomycetes</taxon>
        <taxon>Pseudonocardiales</taxon>
        <taxon>Pseudonocardiaceae</taxon>
        <taxon>Amycolatopsis</taxon>
    </lineage>
</organism>
<dbReference type="PANTHER" id="PTHR14969:SF62">
    <property type="entry name" value="DECAPRENYLPHOSPHORYL-5-PHOSPHORIBOSE PHOSPHATASE RV3807C-RELATED"/>
    <property type="match status" value="1"/>
</dbReference>
<dbReference type="InterPro" id="IPR036938">
    <property type="entry name" value="PAP2/HPO_sf"/>
</dbReference>
<name>A0A840IQ77_9PSEU</name>
<dbReference type="SMART" id="SM00014">
    <property type="entry name" value="acidPPc"/>
    <property type="match status" value="1"/>
</dbReference>
<gene>
    <name evidence="9" type="ORF">BJY18_001090</name>
</gene>
<dbReference type="InterPro" id="IPR016064">
    <property type="entry name" value="NAD/diacylglycerol_kinase_sf"/>
</dbReference>
<dbReference type="GO" id="GO:0050380">
    <property type="term" value="F:undecaprenyl-diphosphatase activity"/>
    <property type="evidence" value="ECO:0007669"/>
    <property type="project" value="UniProtKB-EC"/>
</dbReference>
<feature type="compositionally biased region" description="Basic and acidic residues" evidence="7">
    <location>
        <begin position="115"/>
        <end position="124"/>
    </location>
</feature>
<dbReference type="InterPro" id="IPR017438">
    <property type="entry name" value="ATP-NAD_kinase_N"/>
</dbReference>